<dbReference type="InterPro" id="IPR003593">
    <property type="entry name" value="AAA+_ATPase"/>
</dbReference>
<dbReference type="AlphaFoldDB" id="A0A4Y8LRD3"/>
<reference evidence="2 3" key="1">
    <citation type="submission" date="2019-03" db="EMBL/GenBank/DDBJ databases">
        <title>Cohnella endophytica sp. nov., a novel endophytic bacterium isolated from bark of Sonneratia apetala.</title>
        <authorList>
            <person name="Tuo L."/>
        </authorList>
    </citation>
    <scope>NUCLEOTIDE SEQUENCE [LARGE SCALE GENOMIC DNA]</scope>
    <source>
        <strain evidence="2 3">CCTCC AB 208254</strain>
    </source>
</reference>
<dbReference type="GO" id="GO:0005524">
    <property type="term" value="F:ATP binding"/>
    <property type="evidence" value="ECO:0007669"/>
    <property type="project" value="InterPro"/>
</dbReference>
<dbReference type="GO" id="GO:0016887">
    <property type="term" value="F:ATP hydrolysis activity"/>
    <property type="evidence" value="ECO:0007669"/>
    <property type="project" value="InterPro"/>
</dbReference>
<dbReference type="CDD" id="cd00267">
    <property type="entry name" value="ABC_ATPase"/>
    <property type="match status" value="1"/>
</dbReference>
<dbReference type="EMBL" id="SOMN01000029">
    <property type="protein sequence ID" value="TFE23995.1"/>
    <property type="molecule type" value="Genomic_DNA"/>
</dbReference>
<comment type="caution">
    <text evidence="2">The sequence shown here is derived from an EMBL/GenBank/DDBJ whole genome shotgun (WGS) entry which is preliminary data.</text>
</comment>
<evidence type="ECO:0000313" key="2">
    <source>
        <dbReference type="EMBL" id="TFE23995.1"/>
    </source>
</evidence>
<dbReference type="Gene3D" id="3.40.50.300">
    <property type="entry name" value="P-loop containing nucleotide triphosphate hydrolases"/>
    <property type="match status" value="1"/>
</dbReference>
<organism evidence="2 3">
    <name type="scientific">Cohnella luojiensis</name>
    <dbReference type="NCBI Taxonomy" id="652876"/>
    <lineage>
        <taxon>Bacteria</taxon>
        <taxon>Bacillati</taxon>
        <taxon>Bacillota</taxon>
        <taxon>Bacilli</taxon>
        <taxon>Bacillales</taxon>
        <taxon>Paenibacillaceae</taxon>
        <taxon>Cohnella</taxon>
    </lineage>
</organism>
<dbReference type="PANTHER" id="PTHR40396">
    <property type="entry name" value="ATPASE-LIKE PROTEIN"/>
    <property type="match status" value="1"/>
</dbReference>
<proteinExistence type="predicted"/>
<name>A0A4Y8LRD3_9BACL</name>
<feature type="domain" description="AAA+ ATPase" evidence="1">
    <location>
        <begin position="61"/>
        <end position="426"/>
    </location>
</feature>
<evidence type="ECO:0000313" key="3">
    <source>
        <dbReference type="Proteomes" id="UP000297900"/>
    </source>
</evidence>
<dbReference type="Proteomes" id="UP000297900">
    <property type="component" value="Unassembled WGS sequence"/>
</dbReference>
<dbReference type="InterPro" id="IPR027417">
    <property type="entry name" value="P-loop_NTPase"/>
</dbReference>
<protein>
    <submittedName>
        <fullName evidence="2">Transporter</fullName>
    </submittedName>
</protein>
<evidence type="ECO:0000259" key="1">
    <source>
        <dbReference type="SMART" id="SM00382"/>
    </source>
</evidence>
<sequence length="476" mass="55423">MWVIFSPINKIFLMNRGVSPMLMRFNVKNFLSFFEEQEFTMIPGTVRNKEEHLLKGKNINLLRLATIYGPNAAGKSNLIKALSFSKNVIQKGILPSSKNKFFRLNNDAPTLPTTFEYEFNIGDSYFAYGFSLILAESKFTGEWLYELKTSGESLIYERNLTLTEFNHNLIFENEDSQTRFRIYSEDIISNSKVLFLSEINRNKEDVFKKFKEFKIFSEIYNWFDKTLDINFPDKPISSTEFFLENDRNNNDKLFKLLESLGTGITEFKLVDTSLDELNRVFPSKLIKDIEEELIGDEDSEGVVHLRSQNNLHLITLDTEKNLDIKTMHFSHGLYGGGGDFTLGEESDGTKRLLDLLEILIGEEDKVYIIDEIDRSLHPNLTYQFIHLFLEILKDKKIQLIVTTHEDRILDLDLLRRDEIWFVEKSENGSSELYSLEKYKTRFDKKIINSYLDGRYGAVPKFKNVAFLNNLDDIGDE</sequence>
<keyword evidence="3" id="KW-1185">Reference proteome</keyword>
<dbReference type="SMART" id="SM00382">
    <property type="entry name" value="AAA"/>
    <property type="match status" value="1"/>
</dbReference>
<dbReference type="Pfam" id="PF13304">
    <property type="entry name" value="AAA_21"/>
    <property type="match status" value="1"/>
</dbReference>
<dbReference type="SUPFAM" id="SSF52540">
    <property type="entry name" value="P-loop containing nucleoside triphosphate hydrolases"/>
    <property type="match status" value="1"/>
</dbReference>
<dbReference type="PANTHER" id="PTHR40396:SF1">
    <property type="entry name" value="ATPASE AAA-TYPE CORE DOMAIN-CONTAINING PROTEIN"/>
    <property type="match status" value="1"/>
</dbReference>
<accession>A0A4Y8LRD3</accession>
<gene>
    <name evidence="2" type="ORF">E2980_17445</name>
</gene>
<dbReference type="InterPro" id="IPR003959">
    <property type="entry name" value="ATPase_AAA_core"/>
</dbReference>